<dbReference type="RefSeq" id="WP_122906425.1">
    <property type="nucleotide sequence ID" value="NZ_RHHS01000049.1"/>
</dbReference>
<organism evidence="3 4">
    <name type="scientific">Brevibacillus gelatini</name>
    <dbReference type="NCBI Taxonomy" id="1655277"/>
    <lineage>
        <taxon>Bacteria</taxon>
        <taxon>Bacillati</taxon>
        <taxon>Bacillota</taxon>
        <taxon>Bacilli</taxon>
        <taxon>Bacillales</taxon>
        <taxon>Paenibacillaceae</taxon>
        <taxon>Brevibacillus</taxon>
    </lineage>
</organism>
<sequence>MEDDKLLDRLDVSESVLDEKKARRLIWRSRFALWRNIAQTLLAIWFFYTLYMIAIQIGYAKLNKEDDLVRYASTLIETHYAGLKVDKLGHTPVSLSPWLTQETTLTLYKQLGKWEEIVGTVTVKKPLWGKLEYEIHYQQKQLDERNGTFRFALPLSLLGQKPLDERREQDELWEQLAHMEDGYVAEMAFSTLQPYEPMQLYKLLEKYDLYLLQMAVYGGELKTFKPTLTRSESTVYVPNLVLRPAVHYSEGGSMSLEKAMSLPESVEDAKNQLIPDLEWMQSYAPDVFDAYDEKRLTYLREKGIVVYGAVVTGPVRELEKLRAETGLHEFQLGRIAVWNW</sequence>
<keyword evidence="4" id="KW-1185">Reference proteome</keyword>
<keyword evidence="1" id="KW-0812">Transmembrane</keyword>
<feature type="transmembrane region" description="Helical" evidence="1">
    <location>
        <begin position="33"/>
        <end position="54"/>
    </location>
</feature>
<reference evidence="3 4" key="1">
    <citation type="submission" date="2018-10" db="EMBL/GenBank/DDBJ databases">
        <title>Phylogenomics of Brevibacillus.</title>
        <authorList>
            <person name="Dunlap C."/>
        </authorList>
    </citation>
    <scope>NUCLEOTIDE SEQUENCE [LARGE SCALE GENOMIC DNA]</scope>
    <source>
        <strain evidence="3 4">DSM 100115</strain>
    </source>
</reference>
<keyword evidence="1" id="KW-1133">Transmembrane helix</keyword>
<keyword evidence="1" id="KW-0472">Membrane</keyword>
<gene>
    <name evidence="3" type="ORF">EDM57_19825</name>
</gene>
<accession>A0A3M8AR99</accession>
<comment type="caution">
    <text evidence="3">The sequence shown here is derived from an EMBL/GenBank/DDBJ whole genome shotgun (WGS) entry which is preliminary data.</text>
</comment>
<protein>
    <recommendedName>
        <fullName evidence="2">Sigma factor regulator C-terminal domain-containing protein</fullName>
    </recommendedName>
</protein>
<name>A0A3M8AR99_9BACL</name>
<dbReference type="OrthoDB" id="2730366at2"/>
<dbReference type="Proteomes" id="UP000268829">
    <property type="component" value="Unassembled WGS sequence"/>
</dbReference>
<dbReference type="Pfam" id="PF13791">
    <property type="entry name" value="Sigma_reg_C"/>
    <property type="match status" value="1"/>
</dbReference>
<proteinExistence type="predicted"/>
<evidence type="ECO:0000259" key="2">
    <source>
        <dbReference type="Pfam" id="PF13791"/>
    </source>
</evidence>
<dbReference type="InterPro" id="IPR025672">
    <property type="entry name" value="Sigma_reg_C_dom"/>
</dbReference>
<dbReference type="EMBL" id="RHHS01000049">
    <property type="protein sequence ID" value="RNB53085.1"/>
    <property type="molecule type" value="Genomic_DNA"/>
</dbReference>
<evidence type="ECO:0000313" key="3">
    <source>
        <dbReference type="EMBL" id="RNB53085.1"/>
    </source>
</evidence>
<dbReference type="AlphaFoldDB" id="A0A3M8AR99"/>
<evidence type="ECO:0000256" key="1">
    <source>
        <dbReference type="SAM" id="Phobius"/>
    </source>
</evidence>
<feature type="domain" description="Sigma factor regulator C-terminal" evidence="2">
    <location>
        <begin position="176"/>
        <end position="333"/>
    </location>
</feature>
<evidence type="ECO:0000313" key="4">
    <source>
        <dbReference type="Proteomes" id="UP000268829"/>
    </source>
</evidence>